<dbReference type="InterPro" id="IPR044946">
    <property type="entry name" value="Restrct_endonuc_typeI_TRD_sf"/>
</dbReference>
<evidence type="ECO:0000256" key="1">
    <source>
        <dbReference type="ARBA" id="ARBA00010923"/>
    </source>
</evidence>
<organism evidence="5 6">
    <name type="scientific">Bacteroides acidifaciens</name>
    <dbReference type="NCBI Taxonomy" id="85831"/>
    <lineage>
        <taxon>Bacteria</taxon>
        <taxon>Pseudomonadati</taxon>
        <taxon>Bacteroidota</taxon>
        <taxon>Bacteroidia</taxon>
        <taxon>Bacteroidales</taxon>
        <taxon>Bacteroidaceae</taxon>
        <taxon>Bacteroides</taxon>
    </lineage>
</organism>
<dbReference type="GO" id="GO:0003677">
    <property type="term" value="F:DNA binding"/>
    <property type="evidence" value="ECO:0007669"/>
    <property type="project" value="UniProtKB-KW"/>
</dbReference>
<dbReference type="PANTHER" id="PTHR30408">
    <property type="entry name" value="TYPE-1 RESTRICTION ENZYME ECOKI SPECIFICITY PROTEIN"/>
    <property type="match status" value="1"/>
</dbReference>
<proteinExistence type="inferred from homology"/>
<dbReference type="InterPro" id="IPR000055">
    <property type="entry name" value="Restrct_endonuc_typeI_TRD"/>
</dbReference>
<dbReference type="AlphaFoldDB" id="A0A7J0A2I1"/>
<evidence type="ECO:0000256" key="3">
    <source>
        <dbReference type="ARBA" id="ARBA00023125"/>
    </source>
</evidence>
<keyword evidence="3" id="KW-0238">DNA-binding</keyword>
<dbReference type="PANTHER" id="PTHR30408:SF12">
    <property type="entry name" value="TYPE I RESTRICTION ENZYME MJAVIII SPECIFICITY SUBUNIT"/>
    <property type="match status" value="1"/>
</dbReference>
<dbReference type="GO" id="GO:0009307">
    <property type="term" value="P:DNA restriction-modification system"/>
    <property type="evidence" value="ECO:0007669"/>
    <property type="project" value="UniProtKB-KW"/>
</dbReference>
<sequence>MEQWKQYKLGELITLNSGGTPDKSNKSYWGGDIPWISAKFMYDDYLYSSELKISQEGLDNGSRLAPKGSILLLTRGSGLFNHIPVCYVMKDLAYNQDVKCIESNNKELVSTKFLFYWLMGNKNSIGAILETTGIGAGKIDTNRLKDIRISLPPKEYQQALIGFAESIMHKIELNRRINDNLKLIA</sequence>
<evidence type="ECO:0000256" key="2">
    <source>
        <dbReference type="ARBA" id="ARBA00022747"/>
    </source>
</evidence>
<dbReference type="SUPFAM" id="SSF116734">
    <property type="entry name" value="DNA methylase specificity domain"/>
    <property type="match status" value="1"/>
</dbReference>
<dbReference type="Pfam" id="PF01420">
    <property type="entry name" value="Methylase_S"/>
    <property type="match status" value="1"/>
</dbReference>
<dbReference type="Gene3D" id="3.90.220.20">
    <property type="entry name" value="DNA methylase specificity domains"/>
    <property type="match status" value="1"/>
</dbReference>
<accession>A0A7J0A2I1</accession>
<evidence type="ECO:0000259" key="4">
    <source>
        <dbReference type="Pfam" id="PF01420"/>
    </source>
</evidence>
<dbReference type="Proteomes" id="UP000491181">
    <property type="component" value="Unassembled WGS sequence"/>
</dbReference>
<dbReference type="EMBL" id="BLLS01000047">
    <property type="protein sequence ID" value="GFH86574.1"/>
    <property type="molecule type" value="Genomic_DNA"/>
</dbReference>
<reference evidence="5 6" key="1">
    <citation type="journal article" date="2020" name="Microbiome">
        <title>Single-cell genomics of uncultured bacteria reveals dietary fiber responders in the mouse gut microbiota.</title>
        <authorList>
            <person name="Chijiiwa R."/>
            <person name="Hosokawa M."/>
            <person name="Kogawa M."/>
            <person name="Nishikawa Y."/>
            <person name="Ide K."/>
            <person name="Sakanashi C."/>
            <person name="Takahashi K."/>
            <person name="Takeyama H."/>
        </authorList>
    </citation>
    <scope>NUCLEOTIDE SEQUENCE [LARGE SCALE GENOMIC DNA]</scope>
    <source>
        <strain evidence="5">IMSAGC_001</strain>
    </source>
</reference>
<keyword evidence="2" id="KW-0680">Restriction system</keyword>
<dbReference type="Gene3D" id="1.10.287.1120">
    <property type="entry name" value="Bipartite methylase S protein"/>
    <property type="match status" value="1"/>
</dbReference>
<dbReference type="CDD" id="cd17249">
    <property type="entry name" value="RMtype1_S_EcoR124I-TRD2-CR2_like"/>
    <property type="match status" value="1"/>
</dbReference>
<gene>
    <name evidence="5" type="ORF">IMSAGC001_01983</name>
</gene>
<dbReference type="RefSeq" id="WP_228767185.1">
    <property type="nucleotide sequence ID" value="NZ_BLLS01000047.1"/>
</dbReference>
<evidence type="ECO:0000313" key="6">
    <source>
        <dbReference type="Proteomes" id="UP000491181"/>
    </source>
</evidence>
<protein>
    <recommendedName>
        <fullName evidence="4">Type I restriction modification DNA specificity domain-containing protein</fullName>
    </recommendedName>
</protein>
<evidence type="ECO:0000313" key="5">
    <source>
        <dbReference type="EMBL" id="GFH86574.1"/>
    </source>
</evidence>
<dbReference type="InterPro" id="IPR052021">
    <property type="entry name" value="Type-I_RS_S_subunit"/>
</dbReference>
<comment type="similarity">
    <text evidence="1">Belongs to the type-I restriction system S methylase family.</text>
</comment>
<comment type="caution">
    <text evidence="5">The sequence shown here is derived from an EMBL/GenBank/DDBJ whole genome shotgun (WGS) entry which is preliminary data.</text>
</comment>
<feature type="domain" description="Type I restriction modification DNA specificity" evidence="4">
    <location>
        <begin position="1"/>
        <end position="182"/>
    </location>
</feature>
<name>A0A7J0A2I1_9BACE</name>